<evidence type="ECO:0000313" key="3">
    <source>
        <dbReference type="WBParaSite" id="PgR002_g119_t01"/>
    </source>
</evidence>
<evidence type="ECO:0000313" key="2">
    <source>
        <dbReference type="Proteomes" id="UP000887569"/>
    </source>
</evidence>
<dbReference type="AlphaFoldDB" id="A0A915AB06"/>
<accession>A0A915AB06</accession>
<keyword evidence="2" id="KW-1185">Reference proteome</keyword>
<feature type="compositionally biased region" description="Polar residues" evidence="1">
    <location>
        <begin position="29"/>
        <end position="46"/>
    </location>
</feature>
<protein>
    <submittedName>
        <fullName evidence="3">Uncharacterized protein</fullName>
    </submittedName>
</protein>
<proteinExistence type="predicted"/>
<evidence type="ECO:0000256" key="1">
    <source>
        <dbReference type="SAM" id="MobiDB-lite"/>
    </source>
</evidence>
<dbReference type="WBParaSite" id="PgR002_g119_t01">
    <property type="protein sequence ID" value="PgR002_g119_t01"/>
    <property type="gene ID" value="PgR002_g119"/>
</dbReference>
<feature type="region of interest" description="Disordered" evidence="1">
    <location>
        <begin position="27"/>
        <end position="46"/>
    </location>
</feature>
<dbReference type="Proteomes" id="UP000887569">
    <property type="component" value="Unplaced"/>
</dbReference>
<organism evidence="2 3">
    <name type="scientific">Parascaris univalens</name>
    <name type="common">Nematode worm</name>
    <dbReference type="NCBI Taxonomy" id="6257"/>
    <lineage>
        <taxon>Eukaryota</taxon>
        <taxon>Metazoa</taxon>
        <taxon>Ecdysozoa</taxon>
        <taxon>Nematoda</taxon>
        <taxon>Chromadorea</taxon>
        <taxon>Rhabditida</taxon>
        <taxon>Spirurina</taxon>
        <taxon>Ascaridomorpha</taxon>
        <taxon>Ascaridoidea</taxon>
        <taxon>Ascarididae</taxon>
        <taxon>Parascaris</taxon>
    </lineage>
</organism>
<reference evidence="3" key="1">
    <citation type="submission" date="2022-11" db="UniProtKB">
        <authorList>
            <consortium name="WormBaseParasite"/>
        </authorList>
    </citation>
    <scope>IDENTIFICATION</scope>
</reference>
<sequence>MPILESFSVTTPSKDMADVVVVHDSSVAQTSQSRHSTTTEQSNGTEQKNAVTVNCIVSTPEGSFEDFTQMTTFRTAQIIVRGRILFVNPYALIEYSDIVANVVEKSGRSCKIQLDFMDFDDLQTSLRIFCRSPTTGLKERLNDPNNAVAQKKYQALRSCSVFINVLKEVVECDDIPEIPTELGAKENEAVAEWYVPSKYRKFELIPADAQAVFVNIELIKEYSPVLAESPAIFSDYCMLPQFTSAELITALNVLFRSRRTGRFHSVTLENMETLYKCAGLFDCLRSMCDSFSKGICVDAVIKGDWYRLKCVLQIQAARRKCREPNRLLLADILSSIAGLVRDTVNVLERLQGAGLADIPMGIGTALMVAVTEARAGCGQSEAMRLIL</sequence>
<name>A0A915AB06_PARUN</name>